<keyword evidence="2" id="KW-1133">Transmembrane helix</keyword>
<proteinExistence type="predicted"/>
<evidence type="ECO:0000256" key="2">
    <source>
        <dbReference type="SAM" id="Phobius"/>
    </source>
</evidence>
<feature type="compositionally biased region" description="Pro residues" evidence="1">
    <location>
        <begin position="102"/>
        <end position="113"/>
    </location>
</feature>
<keyword evidence="2" id="KW-0472">Membrane</keyword>
<keyword evidence="2" id="KW-0812">Transmembrane</keyword>
<dbReference type="Gene3D" id="3.10.450.40">
    <property type="match status" value="2"/>
</dbReference>
<dbReference type="AlphaFoldDB" id="A0A1H0AA91"/>
<dbReference type="RefSeq" id="WP_062520770.1">
    <property type="nucleotide sequence ID" value="NZ_CP048429.1"/>
</dbReference>
<dbReference type="Proteomes" id="UP000182783">
    <property type="component" value="Unassembled WGS sequence"/>
</dbReference>
<evidence type="ECO:0000256" key="1">
    <source>
        <dbReference type="SAM" id="MobiDB-lite"/>
    </source>
</evidence>
<dbReference type="OrthoDB" id="2476750at2"/>
<sequence>MRNKQPVNPKLLPRVLWVIAAVVLILSCGFRIFTPESPQLLTSEEAKQHVLDEYAGNILSLSLHSGKYVAELETAQGRYELKLDGATGEVISIVQLEAAAAPPVPPTPQPSSVPPTAAAASQPPSAAPQRVVSEKEAAQLALQEVPGELDDVDTGINESGAFYLVEINTPDKREAVVQVDAISGSIMSVTWENQDEDNS</sequence>
<feature type="transmembrane region" description="Helical" evidence="2">
    <location>
        <begin position="12"/>
        <end position="33"/>
    </location>
</feature>
<evidence type="ECO:0000259" key="3">
    <source>
        <dbReference type="Pfam" id="PF03413"/>
    </source>
</evidence>
<gene>
    <name evidence="4" type="ORF">SAMN05216191_13514</name>
</gene>
<accession>A0A1H0AA91</accession>
<dbReference type="PROSITE" id="PS51257">
    <property type="entry name" value="PROKAR_LIPOPROTEIN"/>
    <property type="match status" value="1"/>
</dbReference>
<feature type="compositionally biased region" description="Low complexity" evidence="1">
    <location>
        <begin position="114"/>
        <end position="127"/>
    </location>
</feature>
<evidence type="ECO:0000313" key="4">
    <source>
        <dbReference type="EMBL" id="SDN29626.1"/>
    </source>
</evidence>
<organism evidence="4 5">
    <name type="scientific">Paenibacillus jilunlii</name>
    <dbReference type="NCBI Taxonomy" id="682956"/>
    <lineage>
        <taxon>Bacteria</taxon>
        <taxon>Bacillati</taxon>
        <taxon>Bacillota</taxon>
        <taxon>Bacilli</taxon>
        <taxon>Bacillales</taxon>
        <taxon>Paenibacillaceae</taxon>
        <taxon>Paenibacillus</taxon>
    </lineage>
</organism>
<reference evidence="4 5" key="1">
    <citation type="submission" date="2016-10" db="EMBL/GenBank/DDBJ databases">
        <authorList>
            <person name="de Groot N.N."/>
        </authorList>
    </citation>
    <scope>NUCLEOTIDE SEQUENCE [LARGE SCALE GENOMIC DNA]</scope>
    <source>
        <strain evidence="4 5">CGMCC 1.10239</strain>
    </source>
</reference>
<feature type="domain" description="PepSY" evidence="3">
    <location>
        <begin position="132"/>
        <end position="189"/>
    </location>
</feature>
<dbReference type="EMBL" id="FNGM01000035">
    <property type="protein sequence ID" value="SDN29626.1"/>
    <property type="molecule type" value="Genomic_DNA"/>
</dbReference>
<dbReference type="InterPro" id="IPR025711">
    <property type="entry name" value="PepSY"/>
</dbReference>
<dbReference type="Pfam" id="PF03413">
    <property type="entry name" value="PepSY"/>
    <property type="match status" value="1"/>
</dbReference>
<name>A0A1H0AA91_9BACL</name>
<feature type="region of interest" description="Disordered" evidence="1">
    <location>
        <begin position="101"/>
        <end position="127"/>
    </location>
</feature>
<evidence type="ECO:0000313" key="5">
    <source>
        <dbReference type="Proteomes" id="UP000182783"/>
    </source>
</evidence>
<protein>
    <submittedName>
        <fullName evidence="4">Uncharacterized membrane protein YkoI</fullName>
    </submittedName>
</protein>